<comment type="caution">
    <text evidence="2">The sequence shown here is derived from an EMBL/GenBank/DDBJ whole genome shotgun (WGS) entry which is preliminary data.</text>
</comment>
<keyword evidence="3" id="KW-1185">Reference proteome</keyword>
<evidence type="ECO:0000313" key="2">
    <source>
        <dbReference type="EMBL" id="NWS79151.1"/>
    </source>
</evidence>
<feature type="non-terminal residue" evidence="2">
    <location>
        <position position="75"/>
    </location>
</feature>
<dbReference type="PROSITE" id="PS50835">
    <property type="entry name" value="IG_LIKE"/>
    <property type="match status" value="1"/>
</dbReference>
<dbReference type="Gene3D" id="2.60.40.10">
    <property type="entry name" value="Immunoglobulins"/>
    <property type="match status" value="1"/>
</dbReference>
<dbReference type="PANTHER" id="PTHR19944:SF99">
    <property type="entry name" value="HLA CLASS II HISTOCOMPATIBILITY ANTIGEN, DRB1 BETA CHAIN"/>
    <property type="match status" value="1"/>
</dbReference>
<organism evidence="2 3">
    <name type="scientific">Crotophaga sulcirostris</name>
    <name type="common">Groove-billed ani</name>
    <dbReference type="NCBI Taxonomy" id="33598"/>
    <lineage>
        <taxon>Eukaryota</taxon>
        <taxon>Metazoa</taxon>
        <taxon>Chordata</taxon>
        <taxon>Craniata</taxon>
        <taxon>Vertebrata</taxon>
        <taxon>Euteleostomi</taxon>
        <taxon>Archelosauria</taxon>
        <taxon>Archosauria</taxon>
        <taxon>Dinosauria</taxon>
        <taxon>Saurischia</taxon>
        <taxon>Theropoda</taxon>
        <taxon>Coelurosauria</taxon>
        <taxon>Aves</taxon>
        <taxon>Neognathae</taxon>
        <taxon>Neoaves</taxon>
        <taxon>Otidimorphae</taxon>
        <taxon>Cuculiformes</taxon>
        <taxon>Crotophagidae</taxon>
        <taxon>Crotophaga</taxon>
    </lineage>
</organism>
<dbReference type="SMART" id="SM00407">
    <property type="entry name" value="IGc1"/>
    <property type="match status" value="1"/>
</dbReference>
<feature type="domain" description="Ig-like" evidence="1">
    <location>
        <begin position="1"/>
        <end position="72"/>
    </location>
</feature>
<dbReference type="PANTHER" id="PTHR19944">
    <property type="entry name" value="MHC CLASS II-RELATED"/>
    <property type="match status" value="1"/>
</dbReference>
<dbReference type="InterPro" id="IPR036179">
    <property type="entry name" value="Ig-like_dom_sf"/>
</dbReference>
<dbReference type="SUPFAM" id="SSF48726">
    <property type="entry name" value="Immunoglobulin"/>
    <property type="match status" value="1"/>
</dbReference>
<protein>
    <submittedName>
        <fullName evidence="2">HB2L protein</fullName>
    </submittedName>
</protein>
<feature type="non-terminal residue" evidence="2">
    <location>
        <position position="1"/>
    </location>
</feature>
<dbReference type="InterPro" id="IPR013783">
    <property type="entry name" value="Ig-like_fold"/>
</dbReference>
<sequence>RLLCHVTGFYPAEIEVKWFKNGQEEVERVVSTEVMQNGDWTYQVLVWLESSPRRGETYACQVEHASLQRPVTQAW</sequence>
<proteinExistence type="predicted"/>
<evidence type="ECO:0000259" key="1">
    <source>
        <dbReference type="PROSITE" id="PS50835"/>
    </source>
</evidence>
<accession>A0A7K5IC09</accession>
<dbReference type="OrthoDB" id="9940220at2759"/>
<dbReference type="AlphaFoldDB" id="A0A7K5IC09"/>
<dbReference type="InterPro" id="IPR003006">
    <property type="entry name" value="Ig/MHC_CS"/>
</dbReference>
<gene>
    <name evidence="2" type="primary">Hb2l</name>
    <name evidence="2" type="ORF">CROSUL_R01280</name>
</gene>
<dbReference type="InterPro" id="IPR050160">
    <property type="entry name" value="MHC/Immunoglobulin"/>
</dbReference>
<dbReference type="Pfam" id="PF07654">
    <property type="entry name" value="C1-set"/>
    <property type="match status" value="1"/>
</dbReference>
<dbReference type="PROSITE" id="PS00290">
    <property type="entry name" value="IG_MHC"/>
    <property type="match status" value="1"/>
</dbReference>
<dbReference type="EMBL" id="VYZB01002473">
    <property type="protein sequence ID" value="NWS79151.1"/>
    <property type="molecule type" value="Genomic_DNA"/>
</dbReference>
<name>A0A7K5IC09_CROSL</name>
<dbReference type="InterPro" id="IPR003597">
    <property type="entry name" value="Ig_C1-set"/>
</dbReference>
<dbReference type="InterPro" id="IPR007110">
    <property type="entry name" value="Ig-like_dom"/>
</dbReference>
<dbReference type="Proteomes" id="UP000549499">
    <property type="component" value="Unassembled WGS sequence"/>
</dbReference>
<reference evidence="2 3" key="1">
    <citation type="submission" date="2019-09" db="EMBL/GenBank/DDBJ databases">
        <title>Bird 10,000 Genomes (B10K) Project - Family phase.</title>
        <authorList>
            <person name="Zhang G."/>
        </authorList>
    </citation>
    <scope>NUCLEOTIDE SEQUENCE [LARGE SCALE GENOMIC DNA]</scope>
    <source>
        <strain evidence="2">B10K-DU-003-44</strain>
        <tissue evidence="2">Muscle</tissue>
    </source>
</reference>
<evidence type="ECO:0000313" key="3">
    <source>
        <dbReference type="Proteomes" id="UP000549499"/>
    </source>
</evidence>